<accession>A0A6G8ZJ25</accession>
<dbReference type="Proteomes" id="UP000500895">
    <property type="component" value="Chromosome"/>
</dbReference>
<organism evidence="1 2">
    <name type="scientific">Bradyrhizobium symbiodeficiens</name>
    <dbReference type="NCBI Taxonomy" id="1404367"/>
    <lineage>
        <taxon>Bacteria</taxon>
        <taxon>Pseudomonadati</taxon>
        <taxon>Pseudomonadota</taxon>
        <taxon>Alphaproteobacteria</taxon>
        <taxon>Hyphomicrobiales</taxon>
        <taxon>Nitrobacteraceae</taxon>
        <taxon>Bradyrhizobium</taxon>
    </lineage>
</organism>
<evidence type="ECO:0000313" key="1">
    <source>
        <dbReference type="EMBL" id="QIP10381.1"/>
    </source>
</evidence>
<proteinExistence type="predicted"/>
<dbReference type="EMBL" id="CP050066">
    <property type="protein sequence ID" value="QIP10381.1"/>
    <property type="molecule type" value="Genomic_DNA"/>
</dbReference>
<dbReference type="RefSeq" id="WP_166469666.1">
    <property type="nucleotide sequence ID" value="NZ_CP050065.2"/>
</dbReference>
<gene>
    <name evidence="1" type="ORF">HAV00_30910</name>
</gene>
<protein>
    <submittedName>
        <fullName evidence="1">Uncharacterized protein</fullName>
    </submittedName>
</protein>
<sequence>MQIVGRKVARDTFAKRSLIVYLSHFLFIQIAINLQLFDPVTLTNPYIVSHWRIPFQTLGILLASTMVALAFEFSVQRWIDRARRSLFYSRKAPQDSFGQG</sequence>
<reference evidence="1 2" key="1">
    <citation type="journal article" date="2020" name="Int. J. Syst. Evol. Microbiol.">
        <title>Description and complete genome sequences of Bradyrhizobium symbiodeficiens sp. nov., a non-symbiotic bacterium associated with legumes native to Canada.</title>
        <authorList>
            <person name="Bromfield E.S.P."/>
            <person name="Cloutier S."/>
            <person name="Nguyen H.D.T."/>
        </authorList>
    </citation>
    <scope>NUCLEOTIDE SEQUENCE [LARGE SCALE GENOMIC DNA]</scope>
    <source>
        <strain evidence="1 2">101S1MB</strain>
    </source>
</reference>
<evidence type="ECO:0000313" key="2">
    <source>
        <dbReference type="Proteomes" id="UP000500895"/>
    </source>
</evidence>
<dbReference type="AlphaFoldDB" id="A0A6G8ZJ25"/>
<name>A0A6G8ZJ25_9BRAD</name>